<reference evidence="3 4" key="1">
    <citation type="submission" date="2019-07" db="EMBL/GenBank/DDBJ databases">
        <title>Whole genome shotgun sequence of Pseudonocardia sulfidoxydans NBRC 16205.</title>
        <authorList>
            <person name="Hosoyama A."/>
            <person name="Uohara A."/>
            <person name="Ohji S."/>
            <person name="Ichikawa N."/>
        </authorList>
    </citation>
    <scope>NUCLEOTIDE SEQUENCE [LARGE SCALE GENOMIC DNA]</scope>
    <source>
        <strain evidence="3 4">NBRC 16205</strain>
    </source>
</reference>
<feature type="transmembrane region" description="Helical" evidence="2">
    <location>
        <begin position="426"/>
        <end position="447"/>
    </location>
</feature>
<evidence type="ECO:0000256" key="2">
    <source>
        <dbReference type="SAM" id="Phobius"/>
    </source>
</evidence>
<evidence type="ECO:0000313" key="3">
    <source>
        <dbReference type="EMBL" id="GEL24007.1"/>
    </source>
</evidence>
<keyword evidence="2" id="KW-0472">Membrane</keyword>
<feature type="transmembrane region" description="Helical" evidence="2">
    <location>
        <begin position="565"/>
        <end position="591"/>
    </location>
</feature>
<keyword evidence="4" id="KW-1185">Reference proteome</keyword>
<feature type="transmembrane region" description="Helical" evidence="2">
    <location>
        <begin position="397"/>
        <end position="414"/>
    </location>
</feature>
<feature type="transmembrane region" description="Helical" evidence="2">
    <location>
        <begin position="229"/>
        <end position="250"/>
    </location>
</feature>
<dbReference type="Proteomes" id="UP000321685">
    <property type="component" value="Unassembled WGS sequence"/>
</dbReference>
<comment type="caution">
    <text evidence="3">The sequence shown here is derived from an EMBL/GenBank/DDBJ whole genome shotgun (WGS) entry which is preliminary data.</text>
</comment>
<name>A0A511DHM3_9PSEU</name>
<dbReference type="PANTHER" id="PTHR41771:SF1">
    <property type="entry name" value="MEMBRANE PROTEIN"/>
    <property type="match status" value="1"/>
</dbReference>
<feature type="compositionally biased region" description="Basic residues" evidence="1">
    <location>
        <begin position="183"/>
        <end position="192"/>
    </location>
</feature>
<feature type="transmembrane region" description="Helical" evidence="2">
    <location>
        <begin position="371"/>
        <end position="391"/>
    </location>
</feature>
<evidence type="ECO:0000313" key="4">
    <source>
        <dbReference type="Proteomes" id="UP000321685"/>
    </source>
</evidence>
<dbReference type="Pfam" id="PF07907">
    <property type="entry name" value="YibE_F"/>
    <property type="match status" value="1"/>
</dbReference>
<dbReference type="PANTHER" id="PTHR41771">
    <property type="entry name" value="MEMBRANE PROTEIN-RELATED"/>
    <property type="match status" value="1"/>
</dbReference>
<feature type="transmembrane region" description="Helical" evidence="2">
    <location>
        <begin position="467"/>
        <end position="485"/>
    </location>
</feature>
<gene>
    <name evidence="3" type="ORF">PSU4_29610</name>
</gene>
<feature type="compositionally biased region" description="Low complexity" evidence="1">
    <location>
        <begin position="144"/>
        <end position="160"/>
    </location>
</feature>
<keyword evidence="2" id="KW-0812">Transmembrane</keyword>
<feature type="compositionally biased region" description="Basic and acidic residues" evidence="1">
    <location>
        <begin position="199"/>
        <end position="213"/>
    </location>
</feature>
<feature type="transmembrane region" description="Helical" evidence="2">
    <location>
        <begin position="348"/>
        <end position="364"/>
    </location>
</feature>
<accession>A0A511DHM3</accession>
<feature type="region of interest" description="Disordered" evidence="1">
    <location>
        <begin position="1"/>
        <end position="222"/>
    </location>
</feature>
<protein>
    <recommendedName>
        <fullName evidence="5">YibE/F family protein</fullName>
    </recommendedName>
</protein>
<feature type="compositionally biased region" description="Low complexity" evidence="1">
    <location>
        <begin position="101"/>
        <end position="115"/>
    </location>
</feature>
<keyword evidence="2" id="KW-1133">Transmembrane helix</keyword>
<feature type="transmembrane region" description="Helical" evidence="2">
    <location>
        <begin position="526"/>
        <end position="545"/>
    </location>
</feature>
<feature type="compositionally biased region" description="Basic and acidic residues" evidence="1">
    <location>
        <begin position="162"/>
        <end position="182"/>
    </location>
</feature>
<dbReference type="InterPro" id="IPR012507">
    <property type="entry name" value="YibE_F"/>
</dbReference>
<dbReference type="EMBL" id="BJVJ01000027">
    <property type="protein sequence ID" value="GEL24007.1"/>
    <property type="molecule type" value="Genomic_DNA"/>
</dbReference>
<evidence type="ECO:0008006" key="5">
    <source>
        <dbReference type="Google" id="ProtNLM"/>
    </source>
</evidence>
<dbReference type="AlphaFoldDB" id="A0A511DHM3"/>
<organism evidence="3 4">
    <name type="scientific">Pseudonocardia sulfidoxydans NBRC 16205</name>
    <dbReference type="NCBI Taxonomy" id="1223511"/>
    <lineage>
        <taxon>Bacteria</taxon>
        <taxon>Bacillati</taxon>
        <taxon>Actinomycetota</taxon>
        <taxon>Actinomycetes</taxon>
        <taxon>Pseudonocardiales</taxon>
        <taxon>Pseudonocardiaceae</taxon>
        <taxon>Pseudonocardia</taxon>
    </lineage>
</organism>
<feature type="compositionally biased region" description="Pro residues" evidence="1">
    <location>
        <begin position="26"/>
        <end position="35"/>
    </location>
</feature>
<evidence type="ECO:0000256" key="1">
    <source>
        <dbReference type="SAM" id="MobiDB-lite"/>
    </source>
</evidence>
<feature type="compositionally biased region" description="Polar residues" evidence="1">
    <location>
        <begin position="116"/>
        <end position="132"/>
    </location>
</feature>
<sequence>MPPPEDRRRRAASPPGAGPRHRAPEPDPGTGPDPETPVLGLPAVEDDAGRAAPPPRPATGAPPKSAGATPSESASGARPRPATDTPPKSAGATPSKSASGARPRPATDTPPRSATGTPPRSATDTPPGSATGTPRRRAIRTDLGTAAPAAASTDPAASGDENGARDGNGSRDGNDTDADDRSRPRRPRRRRPVATPGKTGHDVGHDFGHDVGHGHGHTPAGPSARRVRVLIAALLVPCALATLVGLVVLWPRGGPPSTVAQPSSPVDAQVVAAQRADCSPGDGTNACLGLTVRMEDGPLPGRDLVQILPVEPSTPRFAVGDGIVLQWSGADPLDPGSYQVVDFQRGPPLIWLAVLFAAAVLVLGRRRGLAALVALGMTFVVLLLFVLPSIVSGHDPLAVAIVGSCLVMFVVLYLTHGLSARTSTAVLGTLASLALIGLLGTVFAGAARLTGLDDQTANLIATLGAPVDARGLLLAGFVIGALGVLDDVTVTQTSAVWELRAANPDLSAGGLFAAAMRIGRDHVSSAVNTLVLAYAGASLPLMLIFSVSGDGLGHVLTIGDVATEIVRTLVGSIGLVASVPITTGLAALVASREPRPELGRR</sequence>
<proteinExistence type="predicted"/>